<dbReference type="NCBIfam" id="TIGR00113">
    <property type="entry name" value="queA"/>
    <property type="match status" value="1"/>
</dbReference>
<keyword evidence="4 5" id="KW-0671">Queuosine biosynthesis</keyword>
<keyword evidence="2 5" id="KW-0808">Transferase</keyword>
<keyword evidence="3 5" id="KW-0949">S-adenosyl-L-methionine</keyword>
<dbReference type="RefSeq" id="WP_168039813.1">
    <property type="nucleotide sequence ID" value="NZ_JAATJH010000008.1"/>
</dbReference>
<comment type="subcellular location">
    <subcellularLocation>
        <location evidence="5">Cytoplasm</location>
    </subcellularLocation>
</comment>
<comment type="function">
    <text evidence="5">Transfers and isomerizes the ribose moiety from AdoMet to the 7-aminomethyl group of 7-deazaguanine (preQ1-tRNA) to give epoxyqueuosine (oQ-tRNA).</text>
</comment>
<reference evidence="6 7" key="1">
    <citation type="submission" date="2020-03" db="EMBL/GenBank/DDBJ databases">
        <title>Genomic Encyclopedia of Type Strains, Phase IV (KMG-IV): sequencing the most valuable type-strain genomes for metagenomic binning, comparative biology and taxonomic classification.</title>
        <authorList>
            <person name="Goeker M."/>
        </authorList>
    </citation>
    <scope>NUCLEOTIDE SEQUENCE [LARGE SCALE GENOMIC DNA]</scope>
    <source>
        <strain evidence="6 7">DSM 105096</strain>
    </source>
</reference>
<gene>
    <name evidence="5" type="primary">queA</name>
    <name evidence="6" type="ORF">GGR27_003627</name>
</gene>
<comment type="catalytic activity">
    <reaction evidence="5">
        <text>7-aminomethyl-7-carbaguanosine(34) in tRNA + S-adenosyl-L-methionine = epoxyqueuosine(34) in tRNA + adenine + L-methionine + 2 H(+)</text>
        <dbReference type="Rhea" id="RHEA:32155"/>
        <dbReference type="Rhea" id="RHEA-COMP:10342"/>
        <dbReference type="Rhea" id="RHEA-COMP:18582"/>
        <dbReference type="ChEBI" id="CHEBI:15378"/>
        <dbReference type="ChEBI" id="CHEBI:16708"/>
        <dbReference type="ChEBI" id="CHEBI:57844"/>
        <dbReference type="ChEBI" id="CHEBI:59789"/>
        <dbReference type="ChEBI" id="CHEBI:82833"/>
        <dbReference type="ChEBI" id="CHEBI:194443"/>
        <dbReference type="EC" id="2.4.99.17"/>
    </reaction>
</comment>
<dbReference type="Gene3D" id="3.40.1780.10">
    <property type="entry name" value="QueA-like"/>
    <property type="match status" value="1"/>
</dbReference>
<dbReference type="EC" id="2.4.99.17" evidence="5"/>
<evidence type="ECO:0000256" key="4">
    <source>
        <dbReference type="ARBA" id="ARBA00022785"/>
    </source>
</evidence>
<dbReference type="NCBIfam" id="NF001140">
    <property type="entry name" value="PRK00147.1"/>
    <property type="match status" value="1"/>
</dbReference>
<dbReference type="InterPro" id="IPR003699">
    <property type="entry name" value="QueA"/>
</dbReference>
<dbReference type="GO" id="GO:0051075">
    <property type="term" value="F:S-adenosylmethionine:tRNA ribosyltransferase-isomerase activity"/>
    <property type="evidence" value="ECO:0007669"/>
    <property type="project" value="UniProtKB-EC"/>
</dbReference>
<dbReference type="Gene3D" id="2.40.10.240">
    <property type="entry name" value="QueA-like"/>
    <property type="match status" value="1"/>
</dbReference>
<protein>
    <recommendedName>
        <fullName evidence="5">S-adenosylmethionine:tRNA ribosyltransferase-isomerase</fullName>
        <ecNumber evidence="5">2.4.99.17</ecNumber>
    </recommendedName>
    <alternativeName>
        <fullName evidence="5">Queuosine biosynthesis protein QueA</fullName>
    </alternativeName>
</protein>
<keyword evidence="6" id="KW-0328">Glycosyltransferase</keyword>
<keyword evidence="1 5" id="KW-0963">Cytoplasm</keyword>
<dbReference type="HAMAP" id="MF_00113">
    <property type="entry name" value="QueA"/>
    <property type="match status" value="1"/>
</dbReference>
<dbReference type="InterPro" id="IPR036100">
    <property type="entry name" value="QueA_sf"/>
</dbReference>
<comment type="similarity">
    <text evidence="5">Belongs to the QueA family.</text>
</comment>
<keyword evidence="7" id="KW-1185">Reference proteome</keyword>
<evidence type="ECO:0000256" key="5">
    <source>
        <dbReference type="HAMAP-Rule" id="MF_00113"/>
    </source>
</evidence>
<evidence type="ECO:0000256" key="3">
    <source>
        <dbReference type="ARBA" id="ARBA00022691"/>
    </source>
</evidence>
<dbReference type="PANTHER" id="PTHR30307">
    <property type="entry name" value="S-ADENOSYLMETHIONINE:TRNA RIBOSYLTRANSFERASE-ISOMERASE"/>
    <property type="match status" value="1"/>
</dbReference>
<comment type="subunit">
    <text evidence="5">Monomer.</text>
</comment>
<dbReference type="EMBL" id="JAATJH010000008">
    <property type="protein sequence ID" value="NJC28108.1"/>
    <property type="molecule type" value="Genomic_DNA"/>
</dbReference>
<comment type="pathway">
    <text evidence="5">tRNA modification; tRNA-queuosine biosynthesis.</text>
</comment>
<dbReference type="Pfam" id="PF02547">
    <property type="entry name" value="Queuosine_synth"/>
    <property type="match status" value="1"/>
</dbReference>
<dbReference type="InterPro" id="IPR042119">
    <property type="entry name" value="QueA_dom2"/>
</dbReference>
<evidence type="ECO:0000256" key="2">
    <source>
        <dbReference type="ARBA" id="ARBA00022679"/>
    </source>
</evidence>
<sequence length="354" mass="40303">MRTKLSQFKFELNEKLIAKTPTKRRDDSRLMIVNRETGSIEHKMFSDLLDYYDEGDTLVFNNTKVFPARMYGLKEKTQAEIEVFLLRELNPQARLWDVLVDPARKIRVGNKLYFNDKKGNNKLIAEVVDNTTSRGRTIRFLYEGPNDEFRKELHALGNTPLPKVLGRDPDSRDVERYQTVFAEEIGAVAAPTAGLNFSRETLMRMELKGIKKADITLHLGLGTFRDIEVEDLSKHKMDAEYFKVNQKAVDIVNATKKDGGTVCAVGTTALRACEDSVSAERLLATNEGWTNRFIFPPYDFHIPDHLLTSFHLPKSSLFIVTCAFGGIDLILEAYAVAQKEKYKFFAYGDAMLII</sequence>
<evidence type="ECO:0000313" key="6">
    <source>
        <dbReference type="EMBL" id="NJC28108.1"/>
    </source>
</evidence>
<name>A0ABX0XGV7_9BACT</name>
<dbReference type="Proteomes" id="UP000770785">
    <property type="component" value="Unassembled WGS sequence"/>
</dbReference>
<proteinExistence type="inferred from homology"/>
<comment type="caution">
    <text evidence="6">The sequence shown here is derived from an EMBL/GenBank/DDBJ whole genome shotgun (WGS) entry which is preliminary data.</text>
</comment>
<dbReference type="InterPro" id="IPR042118">
    <property type="entry name" value="QueA_dom1"/>
</dbReference>
<accession>A0ABX0XGV7</accession>
<evidence type="ECO:0000256" key="1">
    <source>
        <dbReference type="ARBA" id="ARBA00022490"/>
    </source>
</evidence>
<evidence type="ECO:0000313" key="7">
    <source>
        <dbReference type="Proteomes" id="UP000770785"/>
    </source>
</evidence>
<organism evidence="6 7">
    <name type="scientific">Neolewinella antarctica</name>
    <dbReference type="NCBI Taxonomy" id="442734"/>
    <lineage>
        <taxon>Bacteria</taxon>
        <taxon>Pseudomonadati</taxon>
        <taxon>Bacteroidota</taxon>
        <taxon>Saprospiria</taxon>
        <taxon>Saprospirales</taxon>
        <taxon>Lewinellaceae</taxon>
        <taxon>Neolewinella</taxon>
    </lineage>
</organism>
<dbReference type="PANTHER" id="PTHR30307:SF0">
    <property type="entry name" value="S-ADENOSYLMETHIONINE:TRNA RIBOSYLTRANSFERASE-ISOMERASE"/>
    <property type="match status" value="1"/>
</dbReference>
<dbReference type="SUPFAM" id="SSF111337">
    <property type="entry name" value="QueA-like"/>
    <property type="match status" value="1"/>
</dbReference>